<accession>A0A345P4G2</accession>
<evidence type="ECO:0000313" key="1">
    <source>
        <dbReference type="EMBL" id="AXI02171.1"/>
    </source>
</evidence>
<dbReference type="Proteomes" id="UP000253940">
    <property type="component" value="Chromosome"/>
</dbReference>
<evidence type="ECO:0000313" key="2">
    <source>
        <dbReference type="Proteomes" id="UP000253940"/>
    </source>
</evidence>
<keyword evidence="2" id="KW-1185">Reference proteome</keyword>
<gene>
    <name evidence="1" type="ORF">HYN46_04460</name>
</gene>
<dbReference type="InterPro" id="IPR047742">
    <property type="entry name" value="PA4642-like"/>
</dbReference>
<proteinExistence type="predicted"/>
<dbReference type="NCBIfam" id="NF038106">
    <property type="entry name" value="gamma_NF038106"/>
    <property type="match status" value="1"/>
</dbReference>
<name>A0A345P4G2_9GAMM</name>
<dbReference type="OrthoDB" id="5736604at2"/>
<protein>
    <recommendedName>
        <fullName evidence="3">PA4642 family protein</fullName>
    </recommendedName>
</protein>
<sequence length="95" mass="10799">MAFAQPATFNEAWSDERVFAYLNHLPPEGVSADFHVLYTAYKHMRPFDFERLLVQFKANGRDVNATDNQGRTLAQVIAAHPSQNAEFLDLLARFA</sequence>
<reference evidence="1 2" key="1">
    <citation type="submission" date="2018-07" db="EMBL/GenBank/DDBJ databases">
        <title>Genome sequencing of Moraxellaceae gen. HYN0046.</title>
        <authorList>
            <person name="Kim M."/>
            <person name="Yi H."/>
        </authorList>
    </citation>
    <scope>NUCLEOTIDE SEQUENCE [LARGE SCALE GENOMIC DNA]</scope>
    <source>
        <strain evidence="1 2">HYN0046</strain>
    </source>
</reference>
<dbReference type="EMBL" id="CP031222">
    <property type="protein sequence ID" value="AXI02171.1"/>
    <property type="molecule type" value="Genomic_DNA"/>
</dbReference>
<dbReference type="AlphaFoldDB" id="A0A345P4G2"/>
<dbReference type="RefSeq" id="WP_114898281.1">
    <property type="nucleotide sequence ID" value="NZ_CP031222.1"/>
</dbReference>
<evidence type="ECO:0008006" key="3">
    <source>
        <dbReference type="Google" id="ProtNLM"/>
    </source>
</evidence>
<organism evidence="1 2">
    <name type="scientific">Aquirhabdus parva</name>
    <dbReference type="NCBI Taxonomy" id="2283318"/>
    <lineage>
        <taxon>Bacteria</taxon>
        <taxon>Pseudomonadati</taxon>
        <taxon>Pseudomonadota</taxon>
        <taxon>Gammaproteobacteria</taxon>
        <taxon>Moraxellales</taxon>
        <taxon>Moraxellaceae</taxon>
        <taxon>Aquirhabdus</taxon>
    </lineage>
</organism>
<dbReference type="KEGG" id="mbah:HYN46_04460"/>